<protein>
    <submittedName>
        <fullName evidence="2">PPIC-type PPIASE domain protein</fullName>
    </submittedName>
</protein>
<proteinExistence type="predicted"/>
<evidence type="ECO:0000313" key="2">
    <source>
        <dbReference type="EMBL" id="PHU34520.1"/>
    </source>
</evidence>
<dbReference type="Gene3D" id="3.10.50.40">
    <property type="match status" value="1"/>
</dbReference>
<keyword evidence="1" id="KW-0732">Signal</keyword>
<dbReference type="PROSITE" id="PS51257">
    <property type="entry name" value="PROKAR_LIPOPROTEIN"/>
    <property type="match status" value="1"/>
</dbReference>
<dbReference type="SUPFAM" id="SSF54534">
    <property type="entry name" value="FKBP-like"/>
    <property type="match status" value="1"/>
</dbReference>
<dbReference type="Proteomes" id="UP000225889">
    <property type="component" value="Unassembled WGS sequence"/>
</dbReference>
<feature type="signal peptide" evidence="1">
    <location>
        <begin position="1"/>
        <end position="24"/>
    </location>
</feature>
<dbReference type="InterPro" id="IPR046357">
    <property type="entry name" value="PPIase_dom_sf"/>
</dbReference>
<organism evidence="2 3">
    <name type="scientific">Pseudobutyrivibrio ruminis</name>
    <dbReference type="NCBI Taxonomy" id="46206"/>
    <lineage>
        <taxon>Bacteria</taxon>
        <taxon>Bacillati</taxon>
        <taxon>Bacillota</taxon>
        <taxon>Clostridia</taxon>
        <taxon>Lachnospirales</taxon>
        <taxon>Lachnospiraceae</taxon>
        <taxon>Pseudobutyrivibrio</taxon>
    </lineage>
</organism>
<dbReference type="EMBL" id="PDYF01000019">
    <property type="protein sequence ID" value="PHU34520.1"/>
    <property type="molecule type" value="Genomic_DNA"/>
</dbReference>
<evidence type="ECO:0000313" key="3">
    <source>
        <dbReference type="Proteomes" id="UP000225889"/>
    </source>
</evidence>
<gene>
    <name evidence="2" type="ORF">CSX01_09600</name>
</gene>
<sequence>MKFIKRITAFVFTICLAVSFSGCAYKDTTIYFDTSSGRSTVFKIGDMKCSKKEALVYLLNEKNIYGSVDGVNLWTEDFDTETMTDSIKDLTLEHLTKVYVLNLYAQEHEIELTDDENKACEDAAVEYYDSLSRAEKSFTGAKKKDIKNMYIRYALATKVYNELMDSVDEEVSEDEARVMEAFVLFVSDESKAKEIQGMIDYGYTFERLASTYTELDAYQVTFARGEYPEEVDKVVFNLDTEEVSGAIAADNGFYFFQCLDKYNEELSEENKEVIIEKRRQKVLDDIVSDLEEKYFSDMNTKLWDGISFPEDASELTSGAFFETLNKYLKN</sequence>
<reference evidence="2 3" key="2">
    <citation type="submission" date="2017-10" db="EMBL/GenBank/DDBJ databases">
        <authorList>
            <person name="Banno H."/>
            <person name="Chua N.-H."/>
        </authorList>
    </citation>
    <scope>NUCLEOTIDE SEQUENCE [LARGE SCALE GENOMIC DNA]</scope>
    <source>
        <strain evidence="2 3">JK626</strain>
    </source>
</reference>
<reference evidence="2 3" key="1">
    <citation type="submission" date="2017-10" db="EMBL/GenBank/DDBJ databases">
        <title>Resolving the taxonomy of Roseburia spp., Eubacterium rectale and Agathobacter spp. through phylogenomic analysis.</title>
        <authorList>
            <person name="Sheridan P.O."/>
            <person name="Walker A.W."/>
            <person name="Duncan S.H."/>
            <person name="Scott K.P."/>
            <person name="Toole P.W.O."/>
            <person name="Luis P."/>
            <person name="Flint H.J."/>
        </authorList>
    </citation>
    <scope>NUCLEOTIDE SEQUENCE [LARGE SCALE GENOMIC DNA]</scope>
    <source>
        <strain evidence="2 3">JK626</strain>
    </source>
</reference>
<evidence type="ECO:0000256" key="1">
    <source>
        <dbReference type="SAM" id="SignalP"/>
    </source>
</evidence>
<dbReference type="AlphaFoldDB" id="A0A2G3DUG0"/>
<comment type="caution">
    <text evidence="2">The sequence shown here is derived from an EMBL/GenBank/DDBJ whole genome shotgun (WGS) entry which is preliminary data.</text>
</comment>
<accession>A0A2G3DUG0</accession>
<dbReference type="GO" id="GO:0003755">
    <property type="term" value="F:peptidyl-prolyl cis-trans isomerase activity"/>
    <property type="evidence" value="ECO:0007669"/>
    <property type="project" value="InterPro"/>
</dbReference>
<feature type="chain" id="PRO_5038752665" evidence="1">
    <location>
        <begin position="25"/>
        <end position="330"/>
    </location>
</feature>
<dbReference type="RefSeq" id="WP_099392224.1">
    <property type="nucleotide sequence ID" value="NZ_PDYF01000019.1"/>
</dbReference>
<name>A0A2G3DUG0_9FIRM</name>